<evidence type="ECO:0000313" key="2">
    <source>
        <dbReference type="EMBL" id="MCK0197418.1"/>
    </source>
</evidence>
<dbReference type="RefSeq" id="WP_247029157.1">
    <property type="nucleotide sequence ID" value="NZ_JALKCH010000006.1"/>
</dbReference>
<keyword evidence="1" id="KW-0472">Membrane</keyword>
<evidence type="ECO:0000313" key="3">
    <source>
        <dbReference type="Proteomes" id="UP001203284"/>
    </source>
</evidence>
<proteinExistence type="predicted"/>
<dbReference type="EMBL" id="JALKCH010000006">
    <property type="protein sequence ID" value="MCK0197418.1"/>
    <property type="molecule type" value="Genomic_DNA"/>
</dbReference>
<sequence length="109" mass="12175">MSLFRRVPSRASTTPVFDGTARATFWPALVKVAAVPAIAVALLAWFGQPALRIQYWYHGTTSAPVYDRCLYLSAFSGWHDRRVTPFDGDDPCPVIDFLPITDWTFGVLP</sequence>
<feature type="transmembrane region" description="Helical" evidence="1">
    <location>
        <begin position="25"/>
        <end position="46"/>
    </location>
</feature>
<accession>A0ABT0DBS8</accession>
<keyword evidence="1" id="KW-0812">Transmembrane</keyword>
<name>A0ABT0DBS8_9HYPH</name>
<keyword evidence="1" id="KW-1133">Transmembrane helix</keyword>
<organism evidence="2 3">
    <name type="scientific">Ancylobacter crimeensis</name>
    <dbReference type="NCBI Taxonomy" id="2579147"/>
    <lineage>
        <taxon>Bacteria</taxon>
        <taxon>Pseudomonadati</taxon>
        <taxon>Pseudomonadota</taxon>
        <taxon>Alphaproteobacteria</taxon>
        <taxon>Hyphomicrobiales</taxon>
        <taxon>Xanthobacteraceae</taxon>
        <taxon>Ancylobacter</taxon>
    </lineage>
</organism>
<reference evidence="2 3" key="1">
    <citation type="submission" date="2022-04" db="EMBL/GenBank/DDBJ databases">
        <authorList>
            <person name="Grouzdev D.S."/>
            <person name="Pantiukh K.S."/>
            <person name="Krutkina M.S."/>
        </authorList>
    </citation>
    <scope>NUCLEOTIDE SEQUENCE [LARGE SCALE GENOMIC DNA]</scope>
    <source>
        <strain evidence="2 3">6x-1</strain>
    </source>
</reference>
<comment type="caution">
    <text evidence="2">The sequence shown here is derived from an EMBL/GenBank/DDBJ whole genome shotgun (WGS) entry which is preliminary data.</text>
</comment>
<dbReference type="Proteomes" id="UP001203284">
    <property type="component" value="Unassembled WGS sequence"/>
</dbReference>
<protein>
    <submittedName>
        <fullName evidence="2">Uncharacterized protein</fullName>
    </submittedName>
</protein>
<evidence type="ECO:0000256" key="1">
    <source>
        <dbReference type="SAM" id="Phobius"/>
    </source>
</evidence>
<gene>
    <name evidence="2" type="ORF">MWN34_10885</name>
</gene>
<keyword evidence="3" id="KW-1185">Reference proteome</keyword>